<reference evidence="1" key="1">
    <citation type="submission" date="2022-10" db="EMBL/GenBank/DDBJ databases">
        <title>Complete Genome of Trichothecium roseum strain YXFP-22015, a Plant Pathogen Isolated from Citrus.</title>
        <authorList>
            <person name="Wang Y."/>
            <person name="Zhu L."/>
        </authorList>
    </citation>
    <scope>NUCLEOTIDE SEQUENCE</scope>
    <source>
        <strain evidence="1">YXFP-22015</strain>
    </source>
</reference>
<name>A0ACC0VEM9_9HYPO</name>
<dbReference type="Proteomes" id="UP001163324">
    <property type="component" value="Chromosome 1"/>
</dbReference>
<proteinExistence type="predicted"/>
<dbReference type="EMBL" id="CM047940">
    <property type="protein sequence ID" value="KAI9904832.1"/>
    <property type="molecule type" value="Genomic_DNA"/>
</dbReference>
<keyword evidence="2" id="KW-1185">Reference proteome</keyword>
<sequence>MEGQYPPHIAIVGLYWCAACQVMLQEPTQDGLCSCRQPLQPVCILEQDEGAPDVHATQWPIHHGTLADQGDEIALEQPFAPIDPLDEWVSVNWDAGTISGTISDPSVATPDQDASTIDGVEAIADEETYYPRQLLAGDQQYYTDDEKFEFSPDEDLRSIGAQWSQ</sequence>
<protein>
    <submittedName>
        <fullName evidence="1">Uncharacterized protein</fullName>
    </submittedName>
</protein>
<evidence type="ECO:0000313" key="2">
    <source>
        <dbReference type="Proteomes" id="UP001163324"/>
    </source>
</evidence>
<accession>A0ACC0VEM9</accession>
<organism evidence="1 2">
    <name type="scientific">Trichothecium roseum</name>
    <dbReference type="NCBI Taxonomy" id="47278"/>
    <lineage>
        <taxon>Eukaryota</taxon>
        <taxon>Fungi</taxon>
        <taxon>Dikarya</taxon>
        <taxon>Ascomycota</taxon>
        <taxon>Pezizomycotina</taxon>
        <taxon>Sordariomycetes</taxon>
        <taxon>Hypocreomycetidae</taxon>
        <taxon>Hypocreales</taxon>
        <taxon>Hypocreales incertae sedis</taxon>
        <taxon>Trichothecium</taxon>
    </lineage>
</organism>
<comment type="caution">
    <text evidence="1">The sequence shown here is derived from an EMBL/GenBank/DDBJ whole genome shotgun (WGS) entry which is preliminary data.</text>
</comment>
<gene>
    <name evidence="1" type="ORF">N3K66_001361</name>
</gene>
<evidence type="ECO:0000313" key="1">
    <source>
        <dbReference type="EMBL" id="KAI9904832.1"/>
    </source>
</evidence>